<evidence type="ECO:0000256" key="2">
    <source>
        <dbReference type="ARBA" id="ARBA00022614"/>
    </source>
</evidence>
<evidence type="ECO:0000256" key="8">
    <source>
        <dbReference type="SAM" id="MobiDB-lite"/>
    </source>
</evidence>
<dbReference type="GO" id="GO:0006952">
    <property type="term" value="P:defense response"/>
    <property type="evidence" value="ECO:0007669"/>
    <property type="project" value="UniProtKB-KW"/>
</dbReference>
<dbReference type="InterPro" id="IPR058192">
    <property type="entry name" value="WHD_ROQ1-like"/>
</dbReference>
<dbReference type="Proteomes" id="UP000029121">
    <property type="component" value="Unassembled WGS sequence"/>
</dbReference>
<dbReference type="FunFam" id="3.40.50.300:FF:001002">
    <property type="entry name" value="Disease resistance protein (TIR-NBS-LRR class)"/>
    <property type="match status" value="1"/>
</dbReference>
<name>R0IAB1_9BRAS</name>
<feature type="domain" description="TIR" evidence="9">
    <location>
        <begin position="27"/>
        <end position="189"/>
    </location>
</feature>
<comment type="catalytic activity">
    <reaction evidence="7">
        <text>NAD(+) + H2O = ADP-D-ribose + nicotinamide + H(+)</text>
        <dbReference type="Rhea" id="RHEA:16301"/>
        <dbReference type="ChEBI" id="CHEBI:15377"/>
        <dbReference type="ChEBI" id="CHEBI:15378"/>
        <dbReference type="ChEBI" id="CHEBI:17154"/>
        <dbReference type="ChEBI" id="CHEBI:57540"/>
        <dbReference type="ChEBI" id="CHEBI:57967"/>
        <dbReference type="EC" id="3.2.2.6"/>
    </reaction>
    <physiologicalReaction direction="left-to-right" evidence="7">
        <dbReference type="Rhea" id="RHEA:16302"/>
    </physiologicalReaction>
</comment>
<evidence type="ECO:0000256" key="6">
    <source>
        <dbReference type="ARBA" id="ARBA00023027"/>
    </source>
</evidence>
<dbReference type="SUPFAM" id="SSF52200">
    <property type="entry name" value="Toll/Interleukin receptor TIR domain"/>
    <property type="match status" value="1"/>
</dbReference>
<dbReference type="Gene3D" id="1.10.8.430">
    <property type="entry name" value="Helical domain of apoptotic protease-activating factors"/>
    <property type="match status" value="1"/>
</dbReference>
<evidence type="ECO:0000313" key="11">
    <source>
        <dbReference type="Proteomes" id="UP000029121"/>
    </source>
</evidence>
<dbReference type="SUPFAM" id="SSF52058">
    <property type="entry name" value="L domain-like"/>
    <property type="match status" value="2"/>
</dbReference>
<dbReference type="PANTHER" id="PTHR11017">
    <property type="entry name" value="LEUCINE-RICH REPEAT-CONTAINING PROTEIN"/>
    <property type="match status" value="1"/>
</dbReference>
<dbReference type="InterPro" id="IPR000157">
    <property type="entry name" value="TIR_dom"/>
</dbReference>
<dbReference type="Gene3D" id="3.40.50.10140">
    <property type="entry name" value="Toll/interleukin-1 receptor homology (TIR) domain"/>
    <property type="match status" value="1"/>
</dbReference>
<evidence type="ECO:0000256" key="3">
    <source>
        <dbReference type="ARBA" id="ARBA00022737"/>
    </source>
</evidence>
<reference evidence="11" key="1">
    <citation type="journal article" date="2013" name="Nat. Genet.">
        <title>The Capsella rubella genome and the genomic consequences of rapid mating system evolution.</title>
        <authorList>
            <person name="Slotte T."/>
            <person name="Hazzouri K.M."/>
            <person name="Agren J.A."/>
            <person name="Koenig D."/>
            <person name="Maumus F."/>
            <person name="Guo Y.L."/>
            <person name="Steige K."/>
            <person name="Platts A.E."/>
            <person name="Escobar J.S."/>
            <person name="Newman L.K."/>
            <person name="Wang W."/>
            <person name="Mandakova T."/>
            <person name="Vello E."/>
            <person name="Smith L.M."/>
            <person name="Henz S.R."/>
            <person name="Steffen J."/>
            <person name="Takuno S."/>
            <person name="Brandvain Y."/>
            <person name="Coop G."/>
            <person name="Andolfatto P."/>
            <person name="Hu T.T."/>
            <person name="Blanchette M."/>
            <person name="Clark R.M."/>
            <person name="Quesneville H."/>
            <person name="Nordborg M."/>
            <person name="Gaut B.S."/>
            <person name="Lysak M.A."/>
            <person name="Jenkins J."/>
            <person name="Grimwood J."/>
            <person name="Chapman J."/>
            <person name="Prochnik S."/>
            <person name="Shu S."/>
            <person name="Rokhsar D."/>
            <person name="Schmutz J."/>
            <person name="Weigel D."/>
            <person name="Wright S.I."/>
        </authorList>
    </citation>
    <scope>NUCLEOTIDE SEQUENCE [LARGE SCALE GENOMIC DNA]</scope>
    <source>
        <strain evidence="11">cv. Monte Gargano</strain>
    </source>
</reference>
<feature type="compositionally biased region" description="Acidic residues" evidence="8">
    <location>
        <begin position="1090"/>
        <end position="1134"/>
    </location>
</feature>
<keyword evidence="3" id="KW-0677">Repeat</keyword>
<dbReference type="InterPro" id="IPR035897">
    <property type="entry name" value="Toll_tir_struct_dom_sf"/>
</dbReference>
<dbReference type="STRING" id="81985.R0IAB1"/>
<dbReference type="FunFam" id="3.40.50.10140:FF:000007">
    <property type="entry name" value="Disease resistance protein (TIR-NBS-LRR class)"/>
    <property type="match status" value="1"/>
</dbReference>
<dbReference type="InterPro" id="IPR011713">
    <property type="entry name" value="Leu-rich_rpt_3"/>
</dbReference>
<keyword evidence="5" id="KW-0611">Plant defense</keyword>
<dbReference type="PROSITE" id="PS50104">
    <property type="entry name" value="TIR"/>
    <property type="match status" value="1"/>
</dbReference>
<dbReference type="eggNOG" id="ENOG502QQ7T">
    <property type="taxonomic scope" value="Eukaryota"/>
</dbReference>
<protein>
    <recommendedName>
        <fullName evidence="1">ADP-ribosyl cyclase/cyclic ADP-ribose hydrolase</fullName>
        <ecNumber evidence="1">3.2.2.6</ecNumber>
    </recommendedName>
</protein>
<dbReference type="PRINTS" id="PR00364">
    <property type="entry name" value="DISEASERSIST"/>
</dbReference>
<dbReference type="InterPro" id="IPR002182">
    <property type="entry name" value="NB-ARC"/>
</dbReference>
<dbReference type="EMBL" id="KB870806">
    <property type="protein sequence ID" value="EOA33488.1"/>
    <property type="molecule type" value="Genomic_DNA"/>
</dbReference>
<dbReference type="EC" id="3.2.2.6" evidence="1"/>
<dbReference type="GO" id="GO:0007165">
    <property type="term" value="P:signal transduction"/>
    <property type="evidence" value="ECO:0007669"/>
    <property type="project" value="InterPro"/>
</dbReference>
<dbReference type="InterPro" id="IPR042197">
    <property type="entry name" value="Apaf_helical"/>
</dbReference>
<dbReference type="SMART" id="SM00255">
    <property type="entry name" value="TIR"/>
    <property type="match status" value="1"/>
</dbReference>
<dbReference type="Pfam" id="PF23282">
    <property type="entry name" value="WHD_ROQ1"/>
    <property type="match status" value="1"/>
</dbReference>
<sequence>MASSSSLPLSIPSSSSLPLSIPSSQNWKHDVFPSFHGPDVRNTILSHMLREFRDKGIISFIDNNIERGESIAPELIQGIRGSQILLVLLSKRYASSSWCLDELVEIMNRKSGQRVMTIFCNLDPTDVKKQTSYFGEVFAKTCEGKTDERIRTWKEALEGVATIAGYHLREMDDEAAMIEKIAIDISHKLNLATPSQDFSRFIGMGAHMERMKSLLHLHLDDVRMIGIWGPPGIGKSTIARFLFNQFSNNFSLRLHMVDIKENYPLTCPNEVSVQLKLQREMLSKLLNHKANPITDLQVAQRRLNDKKVFLVLDEVDRIAQLVALAERKQWFGPGSRIIIISENKEVLNAQGVDDIYKVGFPATSEALEMFCMYAFDQKTPKDGFIQLAYEVTYLVENLPLGLKVMGYHFRNMLKETWIKEIPRLRSCLHREIDGVLKFSYDALDDEEQHLFLHIACLFNYEEVEKVVEYLERRFPNVERQLMILCEKSLISTEYGMVVMHDLLIQMGRNIVRKQSPELEQRRFLIEIGDITEVLNNDAPGAIRSVIGIYINMKMKDKINIDDRGFERMSNLEFLRVEGILSHGPSYISPKLRLLYWNKFPMTRLPSPVKLEYLVEIYMPFSKLEKLWEGNISIRNLKRMTLDNSSNLKELPNLSTATSLKELRLNGCSSLKKLPFSIGRAINLQKLYLYGCSSLEKLPSSIVNATNLQEIDLTQCSSLVVLPSSIGNAANLQKLNLKGCSSLVKLPSSIGNAANLQKLYLMGCSSLVGMPFSIENVIVNSCPRVSEVGCWTDAKDQLDFSGYSSLLRIPSSIWNASNLKGLDFSGCSSFVEVSASIGNLHQLVFLGFKGCYKLEVLPVNVNLKSLERLDLSGCSSLRTFPEISTNIEDLNLSGTAIKEVPSSIRTWYCLEVLILKDCRNLLSLPQLPQSLQELNAVNCESLEIVNCFCSNSGFFISNFANCFKLNKEARDYIIQSSICFTVFPSTKIPTSYRDFIIHSPMSFTVLPGTEIPTYFTHRAKGGDLVLTLNERPFPCKVKFKACILLVSKNEVKVGEGEENDVEDGDKENDVEDGDEENAMEDSNGENGIEDKENDIEDGDEENDVEDSDVENDTEDGDEENDVEDSDEEYDSEDDGVSATVMIMDKDNSDVVIHYNPFFYLHNSLTEHLYIFEFDTHVLVNEIFIKFSIDVDEFVIKECGVNYEHCEAESAETEKRSMDENGYTLAITDTISKSSSNCEAGCSKSKVIEMSLDEENVIKATREHGEENMVQITNAFVSSEISVVPSVVGINGDCEAEEEVNGNNGVETKKRKEQIPFMDTRRTLEVGNSGDCEANEEVNENDGVKVKKSRVSLL</sequence>
<dbReference type="GO" id="GO:0043531">
    <property type="term" value="F:ADP binding"/>
    <property type="evidence" value="ECO:0007669"/>
    <property type="project" value="InterPro"/>
</dbReference>
<feature type="region of interest" description="Disordered" evidence="8">
    <location>
        <begin position="1053"/>
        <end position="1135"/>
    </location>
</feature>
<keyword evidence="6" id="KW-0520">NAD</keyword>
<evidence type="ECO:0000259" key="9">
    <source>
        <dbReference type="PROSITE" id="PS50104"/>
    </source>
</evidence>
<evidence type="ECO:0000256" key="7">
    <source>
        <dbReference type="ARBA" id="ARBA00047304"/>
    </source>
</evidence>
<gene>
    <name evidence="10" type="ORF">CARUB_v10019665mg</name>
</gene>
<dbReference type="Gene3D" id="3.40.50.300">
    <property type="entry name" value="P-loop containing nucleotide triphosphate hydrolases"/>
    <property type="match status" value="1"/>
</dbReference>
<evidence type="ECO:0000256" key="5">
    <source>
        <dbReference type="ARBA" id="ARBA00022821"/>
    </source>
</evidence>
<accession>R0IAB1</accession>
<feature type="compositionally biased region" description="Acidic residues" evidence="8">
    <location>
        <begin position="1055"/>
        <end position="1082"/>
    </location>
</feature>
<evidence type="ECO:0000256" key="4">
    <source>
        <dbReference type="ARBA" id="ARBA00022801"/>
    </source>
</evidence>
<dbReference type="FunFam" id="1.10.8.430:FF:000002">
    <property type="entry name" value="Disease resistance protein (TIR-NBS-LRR class)"/>
    <property type="match status" value="1"/>
</dbReference>
<organism evidence="10 11">
    <name type="scientific">Capsella rubella</name>
    <dbReference type="NCBI Taxonomy" id="81985"/>
    <lineage>
        <taxon>Eukaryota</taxon>
        <taxon>Viridiplantae</taxon>
        <taxon>Streptophyta</taxon>
        <taxon>Embryophyta</taxon>
        <taxon>Tracheophyta</taxon>
        <taxon>Spermatophyta</taxon>
        <taxon>Magnoliopsida</taxon>
        <taxon>eudicotyledons</taxon>
        <taxon>Gunneridae</taxon>
        <taxon>Pentapetalae</taxon>
        <taxon>rosids</taxon>
        <taxon>malvids</taxon>
        <taxon>Brassicales</taxon>
        <taxon>Brassicaceae</taxon>
        <taxon>Camelineae</taxon>
        <taxon>Capsella</taxon>
    </lineage>
</organism>
<keyword evidence="4" id="KW-0378">Hydrolase</keyword>
<dbReference type="Pfam" id="PF00931">
    <property type="entry name" value="NB-ARC"/>
    <property type="match status" value="1"/>
</dbReference>
<dbReference type="Pfam" id="PF01582">
    <property type="entry name" value="TIR"/>
    <property type="match status" value="1"/>
</dbReference>
<dbReference type="GO" id="GO:0061809">
    <property type="term" value="F:NAD+ nucleosidase activity, cyclic ADP-ribose generating"/>
    <property type="evidence" value="ECO:0007669"/>
    <property type="project" value="UniProtKB-EC"/>
</dbReference>
<keyword evidence="2" id="KW-0433">Leucine-rich repeat</keyword>
<dbReference type="InterPro" id="IPR027417">
    <property type="entry name" value="P-loop_NTPase"/>
</dbReference>
<dbReference type="InterPro" id="IPR044974">
    <property type="entry name" value="Disease_R_plants"/>
</dbReference>
<dbReference type="PANTHER" id="PTHR11017:SF411">
    <property type="entry name" value="ADP-RIBOSYL CYCLASE_CYCLIC ADP-RIBOSE HYDROLASE-RELATED"/>
    <property type="match status" value="1"/>
</dbReference>
<evidence type="ECO:0000256" key="1">
    <source>
        <dbReference type="ARBA" id="ARBA00011982"/>
    </source>
</evidence>
<dbReference type="Gene3D" id="3.80.10.10">
    <property type="entry name" value="Ribonuclease Inhibitor"/>
    <property type="match status" value="3"/>
</dbReference>
<keyword evidence="11" id="KW-1185">Reference proteome</keyword>
<dbReference type="Pfam" id="PF07725">
    <property type="entry name" value="LRR_3"/>
    <property type="match status" value="1"/>
</dbReference>
<proteinExistence type="predicted"/>
<dbReference type="InterPro" id="IPR036390">
    <property type="entry name" value="WH_DNA-bd_sf"/>
</dbReference>
<dbReference type="SUPFAM" id="SSF52540">
    <property type="entry name" value="P-loop containing nucleoside triphosphate hydrolases"/>
    <property type="match status" value="1"/>
</dbReference>
<dbReference type="InterPro" id="IPR032675">
    <property type="entry name" value="LRR_dom_sf"/>
</dbReference>
<evidence type="ECO:0000313" key="10">
    <source>
        <dbReference type="EMBL" id="EOA33488.1"/>
    </source>
</evidence>
<dbReference type="SUPFAM" id="SSF46785">
    <property type="entry name" value="Winged helix' DNA-binding domain"/>
    <property type="match status" value="1"/>
</dbReference>